<dbReference type="Proteomes" id="UP000827872">
    <property type="component" value="Linkage Group LG12"/>
</dbReference>
<sequence>MLCERIWRSNGGAWKVGSEVKELKAEEKSSDLHRDWAAEVQKGDTLSHYVKAARSYIDVLLQPLLSCQLPRICRARPPPDIPIFATAFAFLPPHLSINIS</sequence>
<dbReference type="EMBL" id="CM037625">
    <property type="protein sequence ID" value="KAH7998572.1"/>
    <property type="molecule type" value="Genomic_DNA"/>
</dbReference>
<protein>
    <submittedName>
        <fullName evidence="1">Uncharacterized protein</fullName>
    </submittedName>
</protein>
<name>A0ACB8F0S3_9SAUR</name>
<evidence type="ECO:0000313" key="2">
    <source>
        <dbReference type="Proteomes" id="UP000827872"/>
    </source>
</evidence>
<proteinExistence type="predicted"/>
<organism evidence="1 2">
    <name type="scientific">Sphaerodactylus townsendi</name>
    <dbReference type="NCBI Taxonomy" id="933632"/>
    <lineage>
        <taxon>Eukaryota</taxon>
        <taxon>Metazoa</taxon>
        <taxon>Chordata</taxon>
        <taxon>Craniata</taxon>
        <taxon>Vertebrata</taxon>
        <taxon>Euteleostomi</taxon>
        <taxon>Lepidosauria</taxon>
        <taxon>Squamata</taxon>
        <taxon>Bifurcata</taxon>
        <taxon>Gekkota</taxon>
        <taxon>Sphaerodactylidae</taxon>
        <taxon>Sphaerodactylus</taxon>
    </lineage>
</organism>
<reference evidence="1" key="1">
    <citation type="submission" date="2021-08" db="EMBL/GenBank/DDBJ databases">
        <title>The first chromosome-level gecko genome reveals the dynamic sex chromosomes of Neotropical dwarf geckos (Sphaerodactylidae: Sphaerodactylus).</title>
        <authorList>
            <person name="Pinto B.J."/>
            <person name="Keating S.E."/>
            <person name="Gamble T."/>
        </authorList>
    </citation>
    <scope>NUCLEOTIDE SEQUENCE</scope>
    <source>
        <strain evidence="1">TG3544</strain>
    </source>
</reference>
<accession>A0ACB8F0S3</accession>
<keyword evidence="2" id="KW-1185">Reference proteome</keyword>
<comment type="caution">
    <text evidence="1">The sequence shown here is derived from an EMBL/GenBank/DDBJ whole genome shotgun (WGS) entry which is preliminary data.</text>
</comment>
<evidence type="ECO:0000313" key="1">
    <source>
        <dbReference type="EMBL" id="KAH7998572.1"/>
    </source>
</evidence>
<gene>
    <name evidence="1" type="ORF">K3G42_018016</name>
</gene>